<protein>
    <recommendedName>
        <fullName evidence="2">CD-NTase associated protein 4-like DNA endonuclease domain-containing protein</fullName>
    </recommendedName>
</protein>
<accession>A0ABM8RHS0</accession>
<feature type="region of interest" description="Disordered" evidence="1">
    <location>
        <begin position="1"/>
        <end position="20"/>
    </location>
</feature>
<gene>
    <name evidence="3" type="ORF">NSPZN2_30287</name>
</gene>
<evidence type="ECO:0000256" key="1">
    <source>
        <dbReference type="SAM" id="MobiDB-lite"/>
    </source>
</evidence>
<proteinExistence type="predicted"/>
<feature type="domain" description="CD-NTase associated protein 4-like DNA endonuclease" evidence="2">
    <location>
        <begin position="16"/>
        <end position="221"/>
    </location>
</feature>
<dbReference type="Pfam" id="PF14130">
    <property type="entry name" value="Cap4_nuclease"/>
    <property type="match status" value="1"/>
</dbReference>
<evidence type="ECO:0000313" key="4">
    <source>
        <dbReference type="Proteomes" id="UP000675880"/>
    </source>
</evidence>
<keyword evidence="4" id="KW-1185">Reference proteome</keyword>
<dbReference type="Proteomes" id="UP000675880">
    <property type="component" value="Unassembled WGS sequence"/>
</dbReference>
<comment type="caution">
    <text evidence="3">The sequence shown here is derived from an EMBL/GenBank/DDBJ whole genome shotgun (WGS) entry which is preliminary data.</text>
</comment>
<dbReference type="EMBL" id="CAJNBJ010000016">
    <property type="protein sequence ID" value="CAE6753449.1"/>
    <property type="molecule type" value="Genomic_DNA"/>
</dbReference>
<evidence type="ECO:0000259" key="2">
    <source>
        <dbReference type="Pfam" id="PF14130"/>
    </source>
</evidence>
<evidence type="ECO:0000313" key="3">
    <source>
        <dbReference type="EMBL" id="CAE6753449.1"/>
    </source>
</evidence>
<reference evidence="3 4" key="1">
    <citation type="submission" date="2021-02" db="EMBL/GenBank/DDBJ databases">
        <authorList>
            <person name="Han P."/>
        </authorList>
    </citation>
    <scope>NUCLEOTIDE SEQUENCE [LARGE SCALE GENOMIC DNA]</scope>
    <source>
        <strain evidence="3">Candidatus Nitrospira sp. ZN2</strain>
    </source>
</reference>
<dbReference type="RefSeq" id="WP_213042467.1">
    <property type="nucleotide sequence ID" value="NZ_CAJNBJ010000016.1"/>
</dbReference>
<organism evidence="3 4">
    <name type="scientific">Nitrospira defluvii</name>
    <dbReference type="NCBI Taxonomy" id="330214"/>
    <lineage>
        <taxon>Bacteria</taxon>
        <taxon>Pseudomonadati</taxon>
        <taxon>Nitrospirota</taxon>
        <taxon>Nitrospiria</taxon>
        <taxon>Nitrospirales</taxon>
        <taxon>Nitrospiraceae</taxon>
        <taxon>Nitrospira</taxon>
    </lineage>
</organism>
<sequence>MSLKHILSSRPPRETSGSSAANRFDFQKDWVVCEILELHRSKEDYSILCDYHEDVVILDKETDPQFAEFCQIKTSTGKNWNTKQLISRPSKGTGTSILGRLYSNYLMAPGNTSGLHFISNAQFDVELKNGKGSLSCTSIGCGELSEAELTKINTALGTEKGVTCEFPAPPPLFLKVTPLSVQDHSAHTKGKVAEFLEELFPGRQGAVTAVYRVLFDEVKKKTDSEGSFTDWQALKKKKSIARSTIAEMLEKSSAGANPVHLWAEACQALVAESLSPLAIRAIGREWQTYIVQRMDPTNEVLLRLRQKIVCTVKRLTHEKPHMKLKTLISKVIAQIGPSYLEAPYNADYIKAMTILEAYELISSAHQEYEEKT</sequence>
<name>A0ABM8RHS0_9BACT</name>
<dbReference type="InterPro" id="IPR025382">
    <property type="entry name" value="Cap4-like_endonuclease_dom"/>
</dbReference>